<dbReference type="GO" id="GO:0016787">
    <property type="term" value="F:hydrolase activity"/>
    <property type="evidence" value="ECO:0007669"/>
    <property type="project" value="UniProtKB-KW"/>
</dbReference>
<keyword evidence="1" id="KW-0547">Nucleotide-binding</keyword>
<evidence type="ECO:0000256" key="2">
    <source>
        <dbReference type="ARBA" id="ARBA00022801"/>
    </source>
</evidence>
<dbReference type="AlphaFoldDB" id="A0AAW9DUS7"/>
<evidence type="ECO:0000313" key="6">
    <source>
        <dbReference type="EMBL" id="MDX5933011.1"/>
    </source>
</evidence>
<evidence type="ECO:0000256" key="4">
    <source>
        <dbReference type="ARBA" id="ARBA00022840"/>
    </source>
</evidence>
<dbReference type="Proteomes" id="UP001279553">
    <property type="component" value="Unassembled WGS sequence"/>
</dbReference>
<dbReference type="Gene3D" id="3.40.50.300">
    <property type="entry name" value="P-loop containing nucleotide triphosphate hydrolases"/>
    <property type="match status" value="1"/>
</dbReference>
<dbReference type="PANTHER" id="PTHR43788:SF8">
    <property type="entry name" value="DNA-BINDING PROTEIN SMUBP-2"/>
    <property type="match status" value="1"/>
</dbReference>
<protein>
    <submittedName>
        <fullName evidence="6">AAA domain-containing protein</fullName>
    </submittedName>
</protein>
<dbReference type="PANTHER" id="PTHR43788">
    <property type="entry name" value="DNA2/NAM7 HELICASE FAMILY MEMBER"/>
    <property type="match status" value="1"/>
</dbReference>
<dbReference type="GO" id="GO:0043139">
    <property type="term" value="F:5'-3' DNA helicase activity"/>
    <property type="evidence" value="ECO:0007669"/>
    <property type="project" value="TreeGrafter"/>
</dbReference>
<evidence type="ECO:0000256" key="1">
    <source>
        <dbReference type="ARBA" id="ARBA00022741"/>
    </source>
</evidence>
<evidence type="ECO:0000313" key="7">
    <source>
        <dbReference type="Proteomes" id="UP001279553"/>
    </source>
</evidence>
<dbReference type="EMBL" id="JAWXYB010000018">
    <property type="protein sequence ID" value="MDX5933011.1"/>
    <property type="molecule type" value="Genomic_DNA"/>
</dbReference>
<feature type="domain" description="DNA2/NAM7 helicase-like C-terminal" evidence="5">
    <location>
        <begin position="3"/>
        <end position="110"/>
    </location>
</feature>
<keyword evidence="3" id="KW-0347">Helicase</keyword>
<sequence>MAELCNCLRNPPDLYVISPFRMPAVRLRSLLLQTRDILPDRPARDREAWVESRVGTVHTFQGKEAEAVILMLGAGRGAKAGSRSWAGGTPNLLNVAASRARRRLYIVGNRQEWQGAGVFGEAVNLLDVKDGPAWLNVALASRGPDVMSLLKVKRDGE</sequence>
<dbReference type="Pfam" id="PF13087">
    <property type="entry name" value="AAA_12"/>
    <property type="match status" value="1"/>
</dbReference>
<proteinExistence type="predicted"/>
<dbReference type="RefSeq" id="WP_405055279.1">
    <property type="nucleotide sequence ID" value="NZ_JAWXYB010000018.1"/>
</dbReference>
<reference evidence="6 7" key="1">
    <citation type="submission" date="2023-11" db="EMBL/GenBank/DDBJ databases">
        <title>MicrobeMod: A computational toolkit for identifying prokaryotic methylation and restriction-modification with nanopore sequencing.</title>
        <authorList>
            <person name="Crits-Christoph A."/>
            <person name="Kang S.C."/>
            <person name="Lee H."/>
            <person name="Ostrov N."/>
        </authorList>
    </citation>
    <scope>NUCLEOTIDE SEQUENCE [LARGE SCALE GENOMIC DNA]</scope>
    <source>
        <strain evidence="6 7">DSMZ 700</strain>
    </source>
</reference>
<organism evidence="6 7">
    <name type="scientific">Acidiphilium acidophilum</name>
    <name type="common">Thiobacillus acidophilus</name>
    <dbReference type="NCBI Taxonomy" id="76588"/>
    <lineage>
        <taxon>Bacteria</taxon>
        <taxon>Pseudomonadati</taxon>
        <taxon>Pseudomonadota</taxon>
        <taxon>Alphaproteobacteria</taxon>
        <taxon>Acetobacterales</taxon>
        <taxon>Acidocellaceae</taxon>
        <taxon>Acidiphilium</taxon>
    </lineage>
</organism>
<keyword evidence="2" id="KW-0378">Hydrolase</keyword>
<dbReference type="InterPro" id="IPR041679">
    <property type="entry name" value="DNA2/NAM7-like_C"/>
</dbReference>
<gene>
    <name evidence="6" type="ORF">SIL87_19850</name>
</gene>
<dbReference type="SUPFAM" id="SSF52540">
    <property type="entry name" value="P-loop containing nucleoside triphosphate hydrolases"/>
    <property type="match status" value="1"/>
</dbReference>
<evidence type="ECO:0000256" key="3">
    <source>
        <dbReference type="ARBA" id="ARBA00022806"/>
    </source>
</evidence>
<comment type="caution">
    <text evidence="6">The sequence shown here is derived from an EMBL/GenBank/DDBJ whole genome shotgun (WGS) entry which is preliminary data.</text>
</comment>
<dbReference type="InterPro" id="IPR050534">
    <property type="entry name" value="Coronavir_polyprotein_1ab"/>
</dbReference>
<keyword evidence="4" id="KW-0067">ATP-binding</keyword>
<accession>A0AAW9DUS7</accession>
<evidence type="ECO:0000259" key="5">
    <source>
        <dbReference type="Pfam" id="PF13087"/>
    </source>
</evidence>
<dbReference type="GO" id="GO:0005524">
    <property type="term" value="F:ATP binding"/>
    <property type="evidence" value="ECO:0007669"/>
    <property type="project" value="UniProtKB-KW"/>
</dbReference>
<name>A0AAW9DUS7_ACIAO</name>
<keyword evidence="7" id="KW-1185">Reference proteome</keyword>
<dbReference type="InterPro" id="IPR027417">
    <property type="entry name" value="P-loop_NTPase"/>
</dbReference>